<dbReference type="SMART" id="SM01057">
    <property type="entry name" value="Carb_anhydrase"/>
    <property type="match status" value="1"/>
</dbReference>
<dbReference type="GO" id="GO:0008270">
    <property type="term" value="F:zinc ion binding"/>
    <property type="evidence" value="ECO:0007669"/>
    <property type="project" value="InterPro"/>
</dbReference>
<evidence type="ECO:0000313" key="12">
    <source>
        <dbReference type="Proteomes" id="UP001151699"/>
    </source>
</evidence>
<dbReference type="Gene3D" id="1.10.1040.10">
    <property type="entry name" value="N-(1-d-carboxylethyl)-l-norvaline Dehydrogenase, domain 2"/>
    <property type="match status" value="1"/>
</dbReference>
<dbReference type="InterPro" id="IPR011128">
    <property type="entry name" value="G3P_DH_NAD-dep_N"/>
</dbReference>
<dbReference type="GO" id="GO:0046168">
    <property type="term" value="P:glycerol-3-phosphate catabolic process"/>
    <property type="evidence" value="ECO:0007669"/>
    <property type="project" value="UniProtKB-UniRule"/>
</dbReference>
<comment type="similarity">
    <text evidence="3 8">Belongs to the NAD-dependent glycerol-3-phosphate dehydrogenase family.</text>
</comment>
<dbReference type="InterPro" id="IPR008927">
    <property type="entry name" value="6-PGluconate_DH-like_C_sf"/>
</dbReference>
<dbReference type="CDD" id="cd00326">
    <property type="entry name" value="alpha_CA"/>
    <property type="match status" value="1"/>
</dbReference>
<keyword evidence="5 8" id="KW-0560">Oxidoreductase</keyword>
<dbReference type="InterPro" id="IPR013328">
    <property type="entry name" value="6PGD_dom2"/>
</dbReference>
<proteinExistence type="inferred from homology"/>
<dbReference type="EMBL" id="WJQU01000003">
    <property type="protein sequence ID" value="KAJ6638535.1"/>
    <property type="molecule type" value="Genomic_DNA"/>
</dbReference>
<dbReference type="GO" id="GO:0004089">
    <property type="term" value="F:carbonate dehydratase activity"/>
    <property type="evidence" value="ECO:0007669"/>
    <property type="project" value="InterPro"/>
</dbReference>
<evidence type="ECO:0000259" key="10">
    <source>
        <dbReference type="PROSITE" id="PS51144"/>
    </source>
</evidence>
<dbReference type="Pfam" id="PF01210">
    <property type="entry name" value="NAD_Gly3P_dh_N"/>
    <property type="match status" value="1"/>
</dbReference>
<dbReference type="Pfam" id="PF00194">
    <property type="entry name" value="Carb_anhydrase"/>
    <property type="match status" value="1"/>
</dbReference>
<name>A0A9Q0RY70_9DIPT</name>
<evidence type="ECO:0000256" key="5">
    <source>
        <dbReference type="ARBA" id="ARBA00023002"/>
    </source>
</evidence>
<comment type="subunit">
    <text evidence="4">Homodimer.</text>
</comment>
<dbReference type="GO" id="GO:0005975">
    <property type="term" value="P:carbohydrate metabolic process"/>
    <property type="evidence" value="ECO:0007669"/>
    <property type="project" value="InterPro"/>
</dbReference>
<dbReference type="OrthoDB" id="429145at2759"/>
<dbReference type="FunFam" id="1.10.1040.10:FF:000004">
    <property type="entry name" value="Glycerol-3-phosphate dehydrogenase [NAD(+)]"/>
    <property type="match status" value="1"/>
</dbReference>
<comment type="caution">
    <text evidence="11">The sequence shown here is derived from an EMBL/GenBank/DDBJ whole genome shotgun (WGS) entry which is preliminary data.</text>
</comment>
<feature type="non-terminal residue" evidence="11">
    <location>
        <position position="1"/>
    </location>
</feature>
<evidence type="ECO:0000256" key="6">
    <source>
        <dbReference type="ARBA" id="ARBA00023027"/>
    </source>
</evidence>
<evidence type="ECO:0000256" key="3">
    <source>
        <dbReference type="ARBA" id="ARBA00011009"/>
    </source>
</evidence>
<comment type="pathway">
    <text evidence="1">Lipid metabolism.</text>
</comment>
<evidence type="ECO:0000256" key="7">
    <source>
        <dbReference type="ARBA" id="ARBA00048683"/>
    </source>
</evidence>
<dbReference type="GO" id="GO:0005829">
    <property type="term" value="C:cytosol"/>
    <property type="evidence" value="ECO:0007669"/>
    <property type="project" value="TreeGrafter"/>
</dbReference>
<dbReference type="GO" id="GO:0042803">
    <property type="term" value="F:protein homodimerization activity"/>
    <property type="evidence" value="ECO:0007669"/>
    <property type="project" value="InterPro"/>
</dbReference>
<dbReference type="PANTHER" id="PTHR11728">
    <property type="entry name" value="GLYCEROL-3-PHOSPHATE DEHYDROGENASE"/>
    <property type="match status" value="1"/>
</dbReference>
<protein>
    <recommendedName>
        <fullName evidence="9">Glycerol-3-phosphate dehydrogenase [NAD(+)]</fullName>
        <ecNumber evidence="9">1.1.1.8</ecNumber>
    </recommendedName>
</protein>
<dbReference type="PROSITE" id="PS51144">
    <property type="entry name" value="ALPHA_CA_2"/>
    <property type="match status" value="1"/>
</dbReference>
<evidence type="ECO:0000313" key="11">
    <source>
        <dbReference type="EMBL" id="KAJ6638535.1"/>
    </source>
</evidence>
<evidence type="ECO:0000256" key="8">
    <source>
        <dbReference type="RuleBase" id="RU000437"/>
    </source>
</evidence>
<dbReference type="Proteomes" id="UP001151699">
    <property type="component" value="Chromosome X"/>
</dbReference>
<gene>
    <name evidence="11" type="primary">Gpdh1</name>
    <name evidence="11" type="ORF">Bhyg_11271</name>
</gene>
<dbReference type="InterPro" id="IPR006168">
    <property type="entry name" value="G3P_DH_NAD-dep"/>
</dbReference>
<sequence length="609" mass="68854">VAVPDLVEAGKDADYLIFVVPHQFVRGLCATLLGKIKPTAVALSLIKGFDIAEGGGIDLISHIITRHLQIPCAVLMGANLANEVAEEKFCETTIGCKDKKIAPILRDMMQADYFRVVVVDDEDAVEVCGALKNIVACGAGFVDGLSLGDNTKAAVIRLGLMEMIRFVEVFYPGSKLSTFFESCGVADLITTCYGGRNRKVSEAFVKTGKSIKDLETEMLNGQKLQGPITAEEVNFMLKNKKMEEKFPLFTAIHRICIGELKASELINCIRNHPEHIDTPQLQLKANFRQLNGINYRSNIFEDVIFVIVFELNPVRVWLETQCRFGYSRAEQRRWSRHHQECAGKYQSPIAIFSSKTVPLTMPAIEMVGYHNLLPGPLLIHNNGHSVSMSVPKDVLKKHERLPYIFGGKLHDEYEIEGLHFHWGDKNNRGSEHLLNDIRYPMEMHIIHRNRRYATVPEALKHEDGLCVLGFFYQLSEHESDVLTNIVRNISYIEDYNKTVLLNSTFSLSSLLGNIDTDRFYTYRGSLTTPPCSEAVRWVLFPDTLPLSIAQISAFRQLSNGIEGSVLVDNYRALQPIGNRRVFQRKVNTKNTKLSVMNNEIHYSKWNWIF</sequence>
<dbReference type="InterPro" id="IPR018338">
    <property type="entry name" value="Carbonic_anhydrase_a-class_CS"/>
</dbReference>
<dbReference type="GO" id="GO:0051287">
    <property type="term" value="F:NAD binding"/>
    <property type="evidence" value="ECO:0007669"/>
    <property type="project" value="UniProtKB-UniRule"/>
</dbReference>
<reference evidence="11" key="1">
    <citation type="submission" date="2022-07" db="EMBL/GenBank/DDBJ databases">
        <authorList>
            <person name="Trinca V."/>
            <person name="Uliana J.V.C."/>
            <person name="Torres T.T."/>
            <person name="Ward R.J."/>
            <person name="Monesi N."/>
        </authorList>
    </citation>
    <scope>NUCLEOTIDE SEQUENCE</scope>
    <source>
        <strain evidence="11">HSMRA1968</strain>
        <tissue evidence="11">Whole embryos</tissue>
    </source>
</reference>
<dbReference type="SUPFAM" id="SSF48179">
    <property type="entry name" value="6-phosphogluconate dehydrogenase C-terminal domain-like"/>
    <property type="match status" value="1"/>
</dbReference>
<dbReference type="InterPro" id="IPR017751">
    <property type="entry name" value="G3P_DH_NAD-dep_euk"/>
</dbReference>
<comment type="pathway">
    <text evidence="2">Phospholipid metabolism; alpha-glycerophosphate cycle.</text>
</comment>
<evidence type="ECO:0000256" key="9">
    <source>
        <dbReference type="RuleBase" id="RU361243"/>
    </source>
</evidence>
<dbReference type="SUPFAM" id="SSF51735">
    <property type="entry name" value="NAD(P)-binding Rossmann-fold domains"/>
    <property type="match status" value="1"/>
</dbReference>
<comment type="catalytic activity">
    <reaction evidence="7 9">
        <text>sn-glycerol 3-phosphate + NAD(+) = dihydroxyacetone phosphate + NADH + H(+)</text>
        <dbReference type="Rhea" id="RHEA:11092"/>
        <dbReference type="ChEBI" id="CHEBI:15378"/>
        <dbReference type="ChEBI" id="CHEBI:57540"/>
        <dbReference type="ChEBI" id="CHEBI:57597"/>
        <dbReference type="ChEBI" id="CHEBI:57642"/>
        <dbReference type="ChEBI" id="CHEBI:57945"/>
        <dbReference type="EC" id="1.1.1.8"/>
    </reaction>
</comment>
<dbReference type="InterPro" id="IPR036291">
    <property type="entry name" value="NAD(P)-bd_dom_sf"/>
</dbReference>
<dbReference type="Pfam" id="PF07479">
    <property type="entry name" value="NAD_Gly3P_dh_C"/>
    <property type="match status" value="1"/>
</dbReference>
<dbReference type="PROSITE" id="PS00957">
    <property type="entry name" value="NAD_G3PDH"/>
    <property type="match status" value="1"/>
</dbReference>
<dbReference type="PROSITE" id="PS00162">
    <property type="entry name" value="ALPHA_CA_1"/>
    <property type="match status" value="1"/>
</dbReference>
<dbReference type="AlphaFoldDB" id="A0A9Q0RY70"/>
<dbReference type="GO" id="GO:0141152">
    <property type="term" value="F:glycerol-3-phosphate dehydrogenase (NAD+) activity"/>
    <property type="evidence" value="ECO:0007669"/>
    <property type="project" value="UniProtKB-UniRule"/>
</dbReference>
<keyword evidence="12" id="KW-1185">Reference proteome</keyword>
<dbReference type="Gene3D" id="3.10.200.10">
    <property type="entry name" value="Alpha carbonic anhydrase"/>
    <property type="match status" value="1"/>
</dbReference>
<dbReference type="InterPro" id="IPR001148">
    <property type="entry name" value="CA_dom"/>
</dbReference>
<evidence type="ECO:0000256" key="4">
    <source>
        <dbReference type="ARBA" id="ARBA00011738"/>
    </source>
</evidence>
<dbReference type="PANTHER" id="PTHR11728:SF8">
    <property type="entry name" value="GLYCEROL-3-PHOSPHATE DEHYDROGENASE [NAD(+)]-RELATED"/>
    <property type="match status" value="1"/>
</dbReference>
<organism evidence="11 12">
    <name type="scientific">Pseudolycoriella hygida</name>
    <dbReference type="NCBI Taxonomy" id="35572"/>
    <lineage>
        <taxon>Eukaryota</taxon>
        <taxon>Metazoa</taxon>
        <taxon>Ecdysozoa</taxon>
        <taxon>Arthropoda</taxon>
        <taxon>Hexapoda</taxon>
        <taxon>Insecta</taxon>
        <taxon>Pterygota</taxon>
        <taxon>Neoptera</taxon>
        <taxon>Endopterygota</taxon>
        <taxon>Diptera</taxon>
        <taxon>Nematocera</taxon>
        <taxon>Sciaroidea</taxon>
        <taxon>Sciaridae</taxon>
        <taxon>Pseudolycoriella</taxon>
    </lineage>
</organism>
<keyword evidence="6 8" id="KW-0520">NAD</keyword>
<evidence type="ECO:0000256" key="2">
    <source>
        <dbReference type="ARBA" id="ARBA00005192"/>
    </source>
</evidence>
<dbReference type="InterPro" id="IPR036398">
    <property type="entry name" value="CA_dom_sf"/>
</dbReference>
<feature type="domain" description="Alpha-carbonic anhydrase" evidence="10">
    <location>
        <begin position="322"/>
        <end position="585"/>
    </location>
</feature>
<dbReference type="SUPFAM" id="SSF51069">
    <property type="entry name" value="Carbonic anhydrase"/>
    <property type="match status" value="1"/>
</dbReference>
<dbReference type="Gene3D" id="3.40.50.720">
    <property type="entry name" value="NAD(P)-binding Rossmann-like Domain"/>
    <property type="match status" value="1"/>
</dbReference>
<dbReference type="PRINTS" id="PR00077">
    <property type="entry name" value="GPDHDRGNASE"/>
</dbReference>
<evidence type="ECO:0000256" key="1">
    <source>
        <dbReference type="ARBA" id="ARBA00005189"/>
    </source>
</evidence>
<dbReference type="NCBIfam" id="TIGR03376">
    <property type="entry name" value="glycerol3P_DH"/>
    <property type="match status" value="1"/>
</dbReference>
<dbReference type="InterPro" id="IPR006109">
    <property type="entry name" value="G3P_DH_NAD-dep_C"/>
</dbReference>
<dbReference type="EC" id="1.1.1.8" evidence="9"/>
<accession>A0A9Q0RY70</accession>